<name>A0ABY7WVJ4_9LACO</name>
<dbReference type="Proteomes" id="UP001220377">
    <property type="component" value="Chromosome"/>
</dbReference>
<dbReference type="Pfam" id="PF26337">
    <property type="entry name" value="Gtf3_C"/>
    <property type="match status" value="1"/>
</dbReference>
<evidence type="ECO:0000259" key="1">
    <source>
        <dbReference type="Pfam" id="PF26337"/>
    </source>
</evidence>
<dbReference type="EMBL" id="CP117884">
    <property type="protein sequence ID" value="WDF83079.1"/>
    <property type="molecule type" value="Genomic_DNA"/>
</dbReference>
<evidence type="ECO:0000313" key="3">
    <source>
        <dbReference type="Proteomes" id="UP001220377"/>
    </source>
</evidence>
<dbReference type="RefSeq" id="WP_274260986.1">
    <property type="nucleotide sequence ID" value="NZ_CP117884.1"/>
</dbReference>
<evidence type="ECO:0000313" key="2">
    <source>
        <dbReference type="EMBL" id="WDF83079.1"/>
    </source>
</evidence>
<keyword evidence="3" id="KW-1185">Reference proteome</keyword>
<reference evidence="2 3" key="1">
    <citation type="submission" date="2023-02" db="EMBL/GenBank/DDBJ databases">
        <title>Genome sequence of Lacticaseibacillus sp. KACC 23028.</title>
        <authorList>
            <person name="Kim S."/>
            <person name="Heo J."/>
            <person name="Kwon S.-W."/>
        </authorList>
    </citation>
    <scope>NUCLEOTIDE SEQUENCE [LARGE SCALE GENOMIC DNA]</scope>
    <source>
        <strain evidence="2 3">KACC 23028</strain>
    </source>
</reference>
<feature type="domain" description="Glucosyltransferase 3-like C-terminal" evidence="1">
    <location>
        <begin position="198"/>
        <end position="278"/>
    </location>
</feature>
<accession>A0ABY7WVJ4</accession>
<dbReference type="InterPro" id="IPR058592">
    <property type="entry name" value="Gtf3_C"/>
</dbReference>
<gene>
    <name evidence="2" type="ORF">PQ472_02275</name>
</gene>
<proteinExistence type="predicted"/>
<dbReference type="Gene3D" id="3.40.50.2000">
    <property type="entry name" value="Glycogen Phosphorylase B"/>
    <property type="match status" value="1"/>
</dbReference>
<protein>
    <recommendedName>
        <fullName evidence="1">Glucosyltransferase 3-like C-terminal domain-containing protein</fullName>
    </recommendedName>
</protein>
<organism evidence="2 3">
    <name type="scientific">Lacticaseibacillus pabuli</name>
    <dbReference type="NCBI Taxonomy" id="3025672"/>
    <lineage>
        <taxon>Bacteria</taxon>
        <taxon>Bacillati</taxon>
        <taxon>Bacillota</taxon>
        <taxon>Bacilli</taxon>
        <taxon>Lactobacillales</taxon>
        <taxon>Lactobacillaceae</taxon>
        <taxon>Lacticaseibacillus</taxon>
    </lineage>
</organism>
<sequence length="289" mass="31211">MDTMIHWVSFAETDQSTVLSQIEARSHKIWQQTVSQMGGDVQMAASLPDNTQWQRDDVIVMPLPEQAAHIKQFARLRAIANQAGAFLAIVIDDSELAIAQLSVIAAADAIIASSKLAVAKLTAQLRKNNLELPAAQFFYGPGAWPVTYYQAQRTLNQQCDTFLSVASSDSEGALQLIQHERGSVDAQAQLLHGAFGLANAATMGIHLATNQPVIVQRDSVLAPFVIENGVGIVLDDGQNVEDVLTSVTPEAYQDFLSNAERLGVAVRSQLFARKALSDIMVTATVNSVI</sequence>